<dbReference type="EMBL" id="JMZZ02000040">
    <property type="protein sequence ID" value="KFX76161.1"/>
    <property type="molecule type" value="Genomic_DNA"/>
</dbReference>
<feature type="domain" description="Tail specific protease" evidence="1">
    <location>
        <begin position="211"/>
        <end position="388"/>
    </location>
</feature>
<dbReference type="Pfam" id="PF03572">
    <property type="entry name" value="Peptidase_S41"/>
    <property type="match status" value="1"/>
</dbReference>
<feature type="domain" description="Peptidase S41 N-terminal" evidence="2">
    <location>
        <begin position="40"/>
        <end position="83"/>
    </location>
</feature>
<evidence type="ECO:0000259" key="2">
    <source>
        <dbReference type="Pfam" id="PF18294"/>
    </source>
</evidence>
<gene>
    <name evidence="3" type="ORF">EE52_0203490</name>
</gene>
<dbReference type="InterPro" id="IPR029045">
    <property type="entry name" value="ClpP/crotonase-like_dom_sf"/>
</dbReference>
<dbReference type="GO" id="GO:0006508">
    <property type="term" value="P:proteolysis"/>
    <property type="evidence" value="ECO:0007669"/>
    <property type="project" value="InterPro"/>
</dbReference>
<dbReference type="RefSeq" id="WP_005808750.1">
    <property type="nucleotide sequence ID" value="NZ_CAEUHN010000012.1"/>
</dbReference>
<dbReference type="PANTHER" id="PTHR32060:SF30">
    <property type="entry name" value="CARBOXY-TERMINAL PROCESSING PROTEASE CTPA"/>
    <property type="match status" value="1"/>
</dbReference>
<dbReference type="CDD" id="cd07561">
    <property type="entry name" value="Peptidase_S41_CPP_like"/>
    <property type="match status" value="1"/>
</dbReference>
<reference evidence="3" key="2">
    <citation type="submission" date="2014-07" db="EMBL/GenBank/DDBJ databases">
        <title>Genetics and epidemiology of antimicrobial resistance in B. fragilis group.</title>
        <authorList>
            <person name="Sydenham T.V."/>
            <person name="Hasman H."/>
            <person name="Kemp M."/>
            <person name="Justesen U.S."/>
        </authorList>
    </citation>
    <scope>NUCLEOTIDE SEQUENCE [LARGE SCALE GENOMIC DNA]</scope>
    <source>
        <strain evidence="3">DCMOUH0018B</strain>
    </source>
</reference>
<dbReference type="Pfam" id="PF18294">
    <property type="entry name" value="Pept_S41_N"/>
    <property type="match status" value="1"/>
</dbReference>
<sequence>MKRGKLLILPLLGTLILTSLFSCGVDRWPEYYPETGRDIWIDSVMRQEYLWYKDMPSPAAPDYFQEPAEFLKKAVASMDKGFSNIDSLLDEPIPSYGFDYSLYKVLDNDTAYNALISYVVPGSPAEEAGLKRGHWIMMLDGDYITKKVEPELQQGGVRTLQIGVYKEVVGEDGKTTGSVVPIGDTTISASRSLTDKPVHYFDVIPWDGKTVGYLMYNEFKAGSTADSQAYNDDLRKVFRKFQTDGVNEFVLDLRYNTGGSLDCVQLLCTMLAPADKMNQLLALLRYNDKRVESNQDLTFNPELIQSGANLNLSTVYVLTTNATRGAAEMVINCLNPYMKVILIGTQTAGEYVATEPFVHPTDRFILNLAVCNVFNVQEKSDYVNGFKPAYEYNEDSYLSTYLPFGNTNETLLSVALKTMSGVSENGGGEGTTRMVVTKRLMKFHPRRGLTLGISEK</sequence>
<dbReference type="Gene3D" id="3.90.226.10">
    <property type="entry name" value="2-enoyl-CoA Hydratase, Chain A, domain 1"/>
    <property type="match status" value="1"/>
</dbReference>
<dbReference type="PANTHER" id="PTHR32060">
    <property type="entry name" value="TAIL-SPECIFIC PROTEASE"/>
    <property type="match status" value="1"/>
</dbReference>
<dbReference type="GO" id="GO:0004175">
    <property type="term" value="F:endopeptidase activity"/>
    <property type="evidence" value="ECO:0007669"/>
    <property type="project" value="TreeGrafter"/>
</dbReference>
<comment type="caution">
    <text evidence="3">The sequence shown here is derived from an EMBL/GenBank/DDBJ whole genome shotgun (WGS) entry which is preliminary data.</text>
</comment>
<dbReference type="PATRIC" id="fig|817.51.peg.2722"/>
<dbReference type="GO" id="GO:0008236">
    <property type="term" value="F:serine-type peptidase activity"/>
    <property type="evidence" value="ECO:0007669"/>
    <property type="project" value="InterPro"/>
</dbReference>
<dbReference type="SUPFAM" id="SSF52096">
    <property type="entry name" value="ClpP/crotonase"/>
    <property type="match status" value="1"/>
</dbReference>
<dbReference type="InterPro" id="IPR041613">
    <property type="entry name" value="Pept_S41_N"/>
</dbReference>
<dbReference type="GO" id="GO:0007165">
    <property type="term" value="P:signal transduction"/>
    <property type="evidence" value="ECO:0007669"/>
    <property type="project" value="TreeGrafter"/>
</dbReference>
<dbReference type="InterPro" id="IPR036034">
    <property type="entry name" value="PDZ_sf"/>
</dbReference>
<dbReference type="Gene3D" id="3.30.750.170">
    <property type="match status" value="1"/>
</dbReference>
<name>A0A0I9SDD2_BACFG</name>
<dbReference type="AlphaFoldDB" id="A0A0I9SDD2"/>
<dbReference type="SUPFAM" id="SSF50156">
    <property type="entry name" value="PDZ domain-like"/>
    <property type="match status" value="1"/>
</dbReference>
<reference evidence="3" key="1">
    <citation type="book" date="2014" name="THE 24TH EUROPEAN CONGRESS OF CLINICAL MICROBIOLOGY AND INFECTIOUS DISEASES" publisher="ECCMID 2014" city="Barcelona, Spain">
        <title>Identification of resistance genes in three multidrug-resistant Bacteroides fragilis isolates by whole genome sequencing.</title>
        <editorList>
            <person name="Unknown"/>
            <person name="A."/>
        </editorList>
        <authorList>
            <person name="Sydenham T.V."/>
            <person name="Hasman H."/>
            <person name="Wang M."/>
            <person name="Soki J."/>
            <person name="Nagy E."/>
            <person name="Justesen U.S."/>
        </authorList>
    </citation>
    <scope>NUCLEOTIDE SEQUENCE</scope>
    <source>
        <strain evidence="3">DCMOUH0018B</strain>
    </source>
</reference>
<dbReference type="GeneID" id="99671364"/>
<organism evidence="3">
    <name type="scientific">Bacteroides fragilis</name>
    <dbReference type="NCBI Taxonomy" id="817"/>
    <lineage>
        <taxon>Bacteria</taxon>
        <taxon>Pseudomonadati</taxon>
        <taxon>Bacteroidota</taxon>
        <taxon>Bacteroidia</taxon>
        <taxon>Bacteroidales</taxon>
        <taxon>Bacteroidaceae</taxon>
        <taxon>Bacteroides</taxon>
    </lineage>
</organism>
<dbReference type="GO" id="GO:0030288">
    <property type="term" value="C:outer membrane-bounded periplasmic space"/>
    <property type="evidence" value="ECO:0007669"/>
    <property type="project" value="TreeGrafter"/>
</dbReference>
<evidence type="ECO:0000259" key="1">
    <source>
        <dbReference type="Pfam" id="PF03572"/>
    </source>
</evidence>
<proteinExistence type="predicted"/>
<dbReference type="PROSITE" id="PS51257">
    <property type="entry name" value="PROKAR_LIPOPROTEIN"/>
    <property type="match status" value="1"/>
</dbReference>
<dbReference type="InterPro" id="IPR005151">
    <property type="entry name" value="Tail-specific_protease"/>
</dbReference>
<dbReference type="Gene3D" id="2.30.42.10">
    <property type="match status" value="1"/>
</dbReference>
<accession>A0A0I9SDD2</accession>
<evidence type="ECO:0000313" key="3">
    <source>
        <dbReference type="EMBL" id="KFX76161.1"/>
    </source>
</evidence>
<protein>
    <submittedName>
        <fullName evidence="3">Peptidase S41</fullName>
    </submittedName>
</protein>